<proteinExistence type="predicted"/>
<reference evidence="1 2" key="1">
    <citation type="journal article" date="2023" name="Int. J. Mol. Sci.">
        <title>Pathogenicity and Genomic Characterization of a Novel Genospecies, Bacillus shihchuchen, of the Bacillus cereus Group Isolated from Chinese Softshell Turtle (Pelodiscus sinensis).</title>
        <authorList>
            <person name="Cheng L.W."/>
            <person name="Byadgi O.V."/>
            <person name="Tsai C.E."/>
            <person name="Wang P.C."/>
            <person name="Chen S.C."/>
        </authorList>
    </citation>
    <scope>NUCLEOTIDE SEQUENCE [LARGE SCALE GENOMIC DNA]</scope>
    <source>
        <strain evidence="1 2">QF108-045</strain>
    </source>
</reference>
<dbReference type="Proteomes" id="UP001229716">
    <property type="component" value="Unassembled WGS sequence"/>
</dbReference>
<dbReference type="InterPro" id="IPR025622">
    <property type="entry name" value="YqzE"/>
</dbReference>
<sequence>MSTNDYVRFVTQQFVSYMDAPKEDRKQKKEQRRAEKEPFMNKWFGVMPLSAALFYRNVKNKRKNQVNDFVICVVK</sequence>
<name>A0ABT7KT39_9BACI</name>
<keyword evidence="2" id="KW-1185">Reference proteome</keyword>
<evidence type="ECO:0000313" key="1">
    <source>
        <dbReference type="EMBL" id="MDL2417324.1"/>
    </source>
</evidence>
<protein>
    <submittedName>
        <fullName evidence="1">YqzE family protein</fullName>
    </submittedName>
</protein>
<accession>A0ABT7KT39</accession>
<evidence type="ECO:0000313" key="2">
    <source>
        <dbReference type="Proteomes" id="UP001229716"/>
    </source>
</evidence>
<dbReference type="EMBL" id="JASWHZ010000001">
    <property type="protein sequence ID" value="MDL2417324.1"/>
    <property type="molecule type" value="Genomic_DNA"/>
</dbReference>
<comment type="caution">
    <text evidence="1">The sequence shown here is derived from an EMBL/GenBank/DDBJ whole genome shotgun (WGS) entry which is preliminary data.</text>
</comment>
<gene>
    <name evidence="1" type="ORF">P6F46_05740</name>
</gene>
<dbReference type="Pfam" id="PF14038">
    <property type="entry name" value="YqzE"/>
    <property type="match status" value="1"/>
</dbReference>
<organism evidence="1 2">
    <name type="scientific">Bacillus shihchuchen</name>
    <dbReference type="NCBI Taxonomy" id="3036942"/>
    <lineage>
        <taxon>Bacteria</taxon>
        <taxon>Bacillati</taxon>
        <taxon>Bacillota</taxon>
        <taxon>Bacilli</taxon>
        <taxon>Bacillales</taxon>
        <taxon>Bacillaceae</taxon>
        <taxon>Bacillus</taxon>
        <taxon>Bacillus cereus group</taxon>
    </lineage>
</organism>